<dbReference type="InterPro" id="IPR056693">
    <property type="entry name" value="DUF7791"/>
</dbReference>
<proteinExistence type="predicted"/>
<dbReference type="PANTHER" id="PTHR10039">
    <property type="entry name" value="AMELOGENIN"/>
    <property type="match status" value="1"/>
</dbReference>
<dbReference type="STRING" id="1149755.A0A2J6RZ33"/>
<dbReference type="Gene3D" id="3.40.50.300">
    <property type="entry name" value="P-loop containing nucleotide triphosphate hydrolases"/>
    <property type="match status" value="1"/>
</dbReference>
<organism evidence="7 8">
    <name type="scientific">Hyaloscypha variabilis (strain UAMH 11265 / GT02V1 / F)</name>
    <name type="common">Meliniomyces variabilis</name>
    <dbReference type="NCBI Taxonomy" id="1149755"/>
    <lineage>
        <taxon>Eukaryota</taxon>
        <taxon>Fungi</taxon>
        <taxon>Dikarya</taxon>
        <taxon>Ascomycota</taxon>
        <taxon>Pezizomycotina</taxon>
        <taxon>Leotiomycetes</taxon>
        <taxon>Helotiales</taxon>
        <taxon>Hyaloscyphaceae</taxon>
        <taxon>Hyaloscypha</taxon>
        <taxon>Hyaloscypha variabilis</taxon>
    </lineage>
</organism>
<feature type="coiled-coil region" evidence="2">
    <location>
        <begin position="112"/>
        <end position="139"/>
    </location>
</feature>
<evidence type="ECO:0000259" key="5">
    <source>
        <dbReference type="Pfam" id="PF24883"/>
    </source>
</evidence>
<feature type="region of interest" description="Disordered" evidence="3">
    <location>
        <begin position="246"/>
        <end position="273"/>
    </location>
</feature>
<evidence type="ECO:0000256" key="4">
    <source>
        <dbReference type="SAM" id="Phobius"/>
    </source>
</evidence>
<feature type="region of interest" description="Disordered" evidence="3">
    <location>
        <begin position="1036"/>
        <end position="1066"/>
    </location>
</feature>
<dbReference type="InterPro" id="IPR027417">
    <property type="entry name" value="P-loop_NTPase"/>
</dbReference>
<dbReference type="Pfam" id="PF24883">
    <property type="entry name" value="NPHP3_N"/>
    <property type="match status" value="1"/>
</dbReference>
<dbReference type="EMBL" id="KZ613942">
    <property type="protein sequence ID" value="PMD43771.1"/>
    <property type="molecule type" value="Genomic_DNA"/>
</dbReference>
<sequence>MDPITAIGFAANILSFIDYSAKVISASVDIYGSASGDSQDSRNSDVIAREMSRFAAKLQPPSNAQLAGEEKALCNLAMECEALAKRILDLLDKLKPKNRKSKSSSLVAGIKTKFYEGERRKLEEQLSNCRDQLDLQLNHLTSSKTQDRLNALITSAKDDSARIQHLQGQIEQLDQGVAIESLTPHAQTQLRLLLGVSERACDVITQHRILESLAFEEMHGRYEDVDEAHFETLRWIFGDDISYNEEDEDSAGDDADDENEGDEHEAEDEHGDEAKTLARKLLLDWISSGAGTFHISGKLGSGKSTLMKYLCDHKRTGELLRQWAGERQLVFASFFFWKPGSKKQKSLVGLTRSLLHDVLQACPDMIQKVLPNYWDQVKATPWQAQFKLPLSDKDIRRAFSRLISDPKLYTNHCFCFFIDGLDEYEGTHQEDPKTLVDLLGSWTNFAPTTVKICVSSREYNVFMNAFSKEQRIRLQDLTRSDMMRYVFDKFRHMDRKEDQMDLAEAIVKNAQGIFLWVTLVVKRIREQIENGVNLGSLHNEIDSLPKELNDLFEHMLDSLVNSDLKAAYQTFSMVLELNWHNRSLPILSYSFLNEYTQDPMFAQREDYQGQFLTREARALRIESARKQLNACGKGLVELTDATGDTGVIISHRSISEFLSSRAQKGKMERHLNDFNALDAISQLILAEMQSTDAGDIIKSSKLYYVAIEVVRWRSTAKLDNPPYSFLVALTLAWQRHENQRDYHQDGDELTVANTDGSFCIIDMLQSNPGIKRQRVNQVLRQPIYTAALAGNLDFVQWELKRNPTSIPSFNPVRLLQCMLPNYRDEMKRGLCDVIDILHSDHNVHPETASSLFLTCLYSETPDKRNYSRPGLGDENTGVTLWHHFLLRCYDADVELFTPPHNLSYELRGLGYVVEKLLEYGADPYFYMSVTNSPHLRMRLELRVGGVAQRIQLVCSPYQQEENEFMRKALYECENMSLVDLVERWGFENKTRVLELINKNMLMFEDANDQTEGNILPEKEEIQENTIAILNVDDSATLEDGKAPPTKSGSDETEIPITSSSRGDDLAEASRSGCQKLFGLSASISIGILVLSIVVALLIQWYFG</sequence>
<feature type="domain" description="DUF7791" evidence="6">
    <location>
        <begin position="577"/>
        <end position="693"/>
    </location>
</feature>
<keyword evidence="2" id="KW-0175">Coiled coil</keyword>
<evidence type="ECO:0000313" key="8">
    <source>
        <dbReference type="Proteomes" id="UP000235786"/>
    </source>
</evidence>
<reference evidence="7 8" key="1">
    <citation type="submission" date="2016-04" db="EMBL/GenBank/DDBJ databases">
        <title>A degradative enzymes factory behind the ericoid mycorrhizal symbiosis.</title>
        <authorList>
            <consortium name="DOE Joint Genome Institute"/>
            <person name="Martino E."/>
            <person name="Morin E."/>
            <person name="Grelet G."/>
            <person name="Kuo A."/>
            <person name="Kohler A."/>
            <person name="Daghino S."/>
            <person name="Barry K."/>
            <person name="Choi C."/>
            <person name="Cichocki N."/>
            <person name="Clum A."/>
            <person name="Copeland A."/>
            <person name="Hainaut M."/>
            <person name="Haridas S."/>
            <person name="Labutti K."/>
            <person name="Lindquist E."/>
            <person name="Lipzen A."/>
            <person name="Khouja H.-R."/>
            <person name="Murat C."/>
            <person name="Ohm R."/>
            <person name="Olson A."/>
            <person name="Spatafora J."/>
            <person name="Veneault-Fourrey C."/>
            <person name="Henrissat B."/>
            <person name="Grigoriev I."/>
            <person name="Martin F."/>
            <person name="Perotto S."/>
        </authorList>
    </citation>
    <scope>NUCLEOTIDE SEQUENCE [LARGE SCALE GENOMIC DNA]</scope>
    <source>
        <strain evidence="7 8">F</strain>
    </source>
</reference>
<keyword evidence="4" id="KW-0812">Transmembrane</keyword>
<dbReference type="SUPFAM" id="SSF52540">
    <property type="entry name" value="P-loop containing nucleoside triphosphate hydrolases"/>
    <property type="match status" value="1"/>
</dbReference>
<keyword evidence="4" id="KW-1133">Transmembrane helix</keyword>
<dbReference type="AlphaFoldDB" id="A0A2J6RZ33"/>
<dbReference type="OrthoDB" id="443402at2759"/>
<feature type="transmembrane region" description="Helical" evidence="4">
    <location>
        <begin position="1076"/>
        <end position="1102"/>
    </location>
</feature>
<dbReference type="Pfam" id="PF25053">
    <property type="entry name" value="DUF7791"/>
    <property type="match status" value="1"/>
</dbReference>
<feature type="compositionally biased region" description="Acidic residues" evidence="3">
    <location>
        <begin position="246"/>
        <end position="271"/>
    </location>
</feature>
<evidence type="ECO:0000256" key="1">
    <source>
        <dbReference type="ARBA" id="ARBA00022737"/>
    </source>
</evidence>
<keyword evidence="8" id="KW-1185">Reference proteome</keyword>
<name>A0A2J6RZ33_HYAVF</name>
<protein>
    <submittedName>
        <fullName evidence="7">Uncharacterized protein</fullName>
    </submittedName>
</protein>
<dbReference type="InterPro" id="IPR056884">
    <property type="entry name" value="NPHP3-like_N"/>
</dbReference>
<dbReference type="Proteomes" id="UP000235786">
    <property type="component" value="Unassembled WGS sequence"/>
</dbReference>
<gene>
    <name evidence="7" type="ORF">L207DRAFT_631816</name>
</gene>
<keyword evidence="1" id="KW-0677">Repeat</keyword>
<keyword evidence="4" id="KW-0472">Membrane</keyword>
<dbReference type="PANTHER" id="PTHR10039:SF5">
    <property type="entry name" value="NACHT DOMAIN-CONTAINING PROTEIN"/>
    <property type="match status" value="1"/>
</dbReference>
<accession>A0A2J6RZ33</accession>
<evidence type="ECO:0000259" key="6">
    <source>
        <dbReference type="Pfam" id="PF25053"/>
    </source>
</evidence>
<evidence type="ECO:0000313" key="7">
    <source>
        <dbReference type="EMBL" id="PMD43771.1"/>
    </source>
</evidence>
<feature type="domain" description="Nephrocystin 3-like N-terminal" evidence="5">
    <location>
        <begin position="280"/>
        <end position="457"/>
    </location>
</feature>
<evidence type="ECO:0000256" key="2">
    <source>
        <dbReference type="SAM" id="Coils"/>
    </source>
</evidence>
<evidence type="ECO:0000256" key="3">
    <source>
        <dbReference type="SAM" id="MobiDB-lite"/>
    </source>
</evidence>